<feature type="compositionally biased region" description="Polar residues" evidence="10">
    <location>
        <begin position="1"/>
        <end position="13"/>
    </location>
</feature>
<evidence type="ECO:0000313" key="13">
    <source>
        <dbReference type="Proteomes" id="UP001362899"/>
    </source>
</evidence>
<reference evidence="12 13" key="1">
    <citation type="journal article" date="2023" name="Elife">
        <title>Identification of key yeast species and microbe-microbe interactions impacting larval growth of Drosophila in the wild.</title>
        <authorList>
            <person name="Mure A."/>
            <person name="Sugiura Y."/>
            <person name="Maeda R."/>
            <person name="Honda K."/>
            <person name="Sakurai N."/>
            <person name="Takahashi Y."/>
            <person name="Watada M."/>
            <person name="Katoh T."/>
            <person name="Gotoh A."/>
            <person name="Gotoh Y."/>
            <person name="Taniguchi I."/>
            <person name="Nakamura K."/>
            <person name="Hayashi T."/>
            <person name="Katayama T."/>
            <person name="Uemura T."/>
            <person name="Hattori Y."/>
        </authorList>
    </citation>
    <scope>NUCLEOTIDE SEQUENCE [LARGE SCALE GENOMIC DNA]</scope>
    <source>
        <strain evidence="12 13">SB-73</strain>
    </source>
</reference>
<dbReference type="GO" id="GO:0000001">
    <property type="term" value="P:mitochondrion inheritance"/>
    <property type="evidence" value="ECO:0007669"/>
    <property type="project" value="InterPro"/>
</dbReference>
<comment type="subcellular location">
    <subcellularLocation>
        <location evidence="1">Mitochondrion inner membrane</location>
    </subcellularLocation>
</comment>
<dbReference type="InterPro" id="IPR012571">
    <property type="entry name" value="Mdm31/Mdm32"/>
</dbReference>
<dbReference type="AlphaFoldDB" id="A0AAV5RIP5"/>
<evidence type="ECO:0000256" key="8">
    <source>
        <dbReference type="ARBA" id="ARBA00023136"/>
    </source>
</evidence>
<dbReference type="PANTHER" id="PTHR31068">
    <property type="entry name" value="MITOCHONDRIAL DISTRIBUTION AND MORPHOLOGY PROTEIN 31"/>
    <property type="match status" value="1"/>
</dbReference>
<feature type="transmembrane region" description="Helical" evidence="11">
    <location>
        <begin position="102"/>
        <end position="127"/>
    </location>
</feature>
<proteinExistence type="inferred from homology"/>
<gene>
    <name evidence="12" type="ORF">DASB73_019250</name>
</gene>
<evidence type="ECO:0000256" key="5">
    <source>
        <dbReference type="ARBA" id="ARBA00022946"/>
    </source>
</evidence>
<evidence type="ECO:0000256" key="2">
    <source>
        <dbReference type="ARBA" id="ARBA00005687"/>
    </source>
</evidence>
<evidence type="ECO:0000256" key="6">
    <source>
        <dbReference type="ARBA" id="ARBA00022989"/>
    </source>
</evidence>
<dbReference type="PANTHER" id="PTHR31068:SF0">
    <property type="entry name" value="MITOCHONDRIAL DISTRIBUTION AND MORPHOLOGY PROTEIN 31"/>
    <property type="match status" value="1"/>
</dbReference>
<protein>
    <submittedName>
        <fullName evidence="12">Mdm31 protein</fullName>
    </submittedName>
</protein>
<dbReference type="GO" id="GO:0007005">
    <property type="term" value="P:mitochondrion organization"/>
    <property type="evidence" value="ECO:0007669"/>
    <property type="project" value="InterPro"/>
</dbReference>
<keyword evidence="8 11" id="KW-0472">Membrane</keyword>
<keyword evidence="4" id="KW-0999">Mitochondrion inner membrane</keyword>
<evidence type="ECO:0000256" key="7">
    <source>
        <dbReference type="ARBA" id="ARBA00023128"/>
    </source>
</evidence>
<keyword evidence="5" id="KW-0809">Transit peptide</keyword>
<dbReference type="EMBL" id="BTGC01000003">
    <property type="protein sequence ID" value="GMM50967.1"/>
    <property type="molecule type" value="Genomic_DNA"/>
</dbReference>
<keyword evidence="3 11" id="KW-0812">Transmembrane</keyword>
<keyword evidence="7" id="KW-0496">Mitochondrion</keyword>
<dbReference type="GO" id="GO:0005743">
    <property type="term" value="C:mitochondrial inner membrane"/>
    <property type="evidence" value="ECO:0007669"/>
    <property type="project" value="UniProtKB-SubCell"/>
</dbReference>
<name>A0AAV5RIP5_STABA</name>
<keyword evidence="6 11" id="KW-1133">Transmembrane helix</keyword>
<keyword evidence="13" id="KW-1185">Reference proteome</keyword>
<sequence length="547" mass="63086">MYAGQNENNSNFQEDAKRIPKPTINNKDTVPNISKSIPPIIVPRTVVPKAQPIASKVVNSMPKTLAFHLTQEKSWWRRLAVRTKWALLRNYRPFNVDEKLAFFSYIVWGHLLWIFLGTTTFISIIVWSISKFKAEDTLARYVGKLVTKELGLKVVFEEAIMPDWKSGAIVLNKVSAQRRPNPGEDGNYTQFDLSVEQISVKLSVKRYLAGSGFIEDMELKGIRGTVDRRYLVYDPSIDPTQNRRKPKRGDFDFNLFKVDDLLVTVLQPNTDPFQVSIFSAELPRLRKQWLLYDMLNSNFVSGSFDNAMFSMHARQVPNVELQTVHSDRSDKVDQTDRIQRLRIDDVNVRHLNRGARGMFGWIESGTCDFLADIVLPANDAYITTSEKWRDLFERWQAQLEGMWSSSVPRDAEVVTSVEREIEQRESMKTVAIDLRVRFNNLRARAPLYAPNLNYWNNALIHPIIAYVNSRDTYIPIHCYVAKRLYDFDGSWTLFDSGLMNDLSTEMYNAFARDAQDEEARSLRIKKVGFWSLQFMAQLVLLTLGVLA</sequence>
<evidence type="ECO:0000256" key="3">
    <source>
        <dbReference type="ARBA" id="ARBA00022692"/>
    </source>
</evidence>
<accession>A0AAV5RIP5</accession>
<evidence type="ECO:0000256" key="10">
    <source>
        <dbReference type="SAM" id="MobiDB-lite"/>
    </source>
</evidence>
<organism evidence="12 13">
    <name type="scientific">Starmerella bacillaris</name>
    <name type="common">Yeast</name>
    <name type="synonym">Candida zemplinina</name>
    <dbReference type="NCBI Taxonomy" id="1247836"/>
    <lineage>
        <taxon>Eukaryota</taxon>
        <taxon>Fungi</taxon>
        <taxon>Dikarya</taxon>
        <taxon>Ascomycota</taxon>
        <taxon>Saccharomycotina</taxon>
        <taxon>Dipodascomycetes</taxon>
        <taxon>Dipodascales</taxon>
        <taxon>Trichomonascaceae</taxon>
        <taxon>Starmerella</taxon>
    </lineage>
</organism>
<comment type="similarity">
    <text evidence="2">Belongs to the MDM31/MDM32 family.</text>
</comment>
<evidence type="ECO:0000256" key="1">
    <source>
        <dbReference type="ARBA" id="ARBA00004273"/>
    </source>
</evidence>
<evidence type="ECO:0000313" key="12">
    <source>
        <dbReference type="EMBL" id="GMM50967.1"/>
    </source>
</evidence>
<evidence type="ECO:0000256" key="9">
    <source>
        <dbReference type="ARBA" id="ARBA00025191"/>
    </source>
</evidence>
<feature type="region of interest" description="Disordered" evidence="10">
    <location>
        <begin position="1"/>
        <end position="31"/>
    </location>
</feature>
<dbReference type="Pfam" id="PF08118">
    <property type="entry name" value="MDM31_MDM32"/>
    <property type="match status" value="2"/>
</dbReference>
<evidence type="ECO:0000256" key="4">
    <source>
        <dbReference type="ARBA" id="ARBA00022792"/>
    </source>
</evidence>
<evidence type="ECO:0000256" key="11">
    <source>
        <dbReference type="SAM" id="Phobius"/>
    </source>
</evidence>
<comment type="function">
    <text evidence="9">Involved in the organization of the mitochondrial membranes and the global structure of the mitochondria. Also required for mitochondrial distribution and mobility as well as for the maintenance of mitochondrial DNA nucleoids structures.</text>
</comment>
<dbReference type="Proteomes" id="UP001362899">
    <property type="component" value="Unassembled WGS sequence"/>
</dbReference>
<comment type="caution">
    <text evidence="12">The sequence shown here is derived from an EMBL/GenBank/DDBJ whole genome shotgun (WGS) entry which is preliminary data.</text>
</comment>